<dbReference type="RefSeq" id="XP_067815121.1">
    <property type="nucleotide sequence ID" value="XM_067963757.1"/>
</dbReference>
<name>A0A976FF00_BRELC</name>
<gene>
    <name evidence="1" type="ORF">CCR75_005680</name>
</gene>
<proteinExistence type="predicted"/>
<dbReference type="KEGG" id="blac:94349428"/>
<evidence type="ECO:0008006" key="3">
    <source>
        <dbReference type="Google" id="ProtNLM"/>
    </source>
</evidence>
<dbReference type="Proteomes" id="UP000294530">
    <property type="component" value="Unassembled WGS sequence"/>
</dbReference>
<accession>A0A976FF00</accession>
<comment type="caution">
    <text evidence="1">The sequence shown here is derived from an EMBL/GenBank/DDBJ whole genome shotgun (WGS) entry which is preliminary data.</text>
</comment>
<dbReference type="EMBL" id="SHOA02000001">
    <property type="protein sequence ID" value="TDH65622.1"/>
    <property type="molecule type" value="Genomic_DNA"/>
</dbReference>
<organism evidence="1 2">
    <name type="scientific">Bremia lactucae</name>
    <name type="common">Lettuce downy mildew</name>
    <dbReference type="NCBI Taxonomy" id="4779"/>
    <lineage>
        <taxon>Eukaryota</taxon>
        <taxon>Sar</taxon>
        <taxon>Stramenopiles</taxon>
        <taxon>Oomycota</taxon>
        <taxon>Peronosporomycetes</taxon>
        <taxon>Peronosporales</taxon>
        <taxon>Peronosporaceae</taxon>
        <taxon>Bremia</taxon>
    </lineage>
</organism>
<evidence type="ECO:0000313" key="2">
    <source>
        <dbReference type="Proteomes" id="UP000294530"/>
    </source>
</evidence>
<reference evidence="1 2" key="1">
    <citation type="journal article" date="2021" name="Genome Biol.">
        <title>AFLAP: assembly-free linkage analysis pipeline using k-mers from genome sequencing data.</title>
        <authorList>
            <person name="Fletcher K."/>
            <person name="Zhang L."/>
            <person name="Gil J."/>
            <person name="Han R."/>
            <person name="Cavanaugh K."/>
            <person name="Michelmore R."/>
        </authorList>
    </citation>
    <scope>NUCLEOTIDE SEQUENCE [LARGE SCALE GENOMIC DNA]</scope>
    <source>
        <strain evidence="1 2">SF5</strain>
    </source>
</reference>
<evidence type="ECO:0000313" key="1">
    <source>
        <dbReference type="EMBL" id="TDH65622.1"/>
    </source>
</evidence>
<protein>
    <recommendedName>
        <fullName evidence="3">FERM domain-containing protein</fullName>
    </recommendedName>
</protein>
<dbReference type="AlphaFoldDB" id="A0A976FF00"/>
<sequence>MYEENSPKSSPAEVPAAVPSANGTNTVIVFVCDSGGTAQPVKVPSGTMLMDVVRAAFQSSTFKKGDFFGLEDDSLTLDQEVTTADAPLWTAKNPLKIKFKVRLRNKLALLQ</sequence>
<keyword evidence="2" id="KW-1185">Reference proteome</keyword>
<dbReference type="GeneID" id="94349428"/>
<dbReference type="OrthoDB" id="175806at2759"/>